<accession>A0ABP6YL04</accession>
<dbReference type="SUPFAM" id="SSF54427">
    <property type="entry name" value="NTF2-like"/>
    <property type="match status" value="1"/>
</dbReference>
<dbReference type="Pfam" id="PF14534">
    <property type="entry name" value="DUF4440"/>
    <property type="match status" value="1"/>
</dbReference>
<evidence type="ECO:0000259" key="1">
    <source>
        <dbReference type="Pfam" id="PF14534"/>
    </source>
</evidence>
<keyword evidence="3" id="KW-1185">Reference proteome</keyword>
<evidence type="ECO:0000313" key="3">
    <source>
        <dbReference type="Proteomes" id="UP001500954"/>
    </source>
</evidence>
<reference evidence="3" key="1">
    <citation type="journal article" date="2019" name="Int. J. Syst. Evol. Microbiol.">
        <title>The Global Catalogue of Microorganisms (GCM) 10K type strain sequencing project: providing services to taxonomists for standard genome sequencing and annotation.</title>
        <authorList>
            <consortium name="The Broad Institute Genomics Platform"/>
            <consortium name="The Broad Institute Genome Sequencing Center for Infectious Disease"/>
            <person name="Wu L."/>
            <person name="Ma J."/>
        </authorList>
    </citation>
    <scope>NUCLEOTIDE SEQUENCE [LARGE SCALE GENOMIC DNA]</scope>
    <source>
        <strain evidence="3">JCM 17111</strain>
    </source>
</reference>
<name>A0ABP6YL04_9FLAO</name>
<dbReference type="Proteomes" id="UP001500954">
    <property type="component" value="Unassembled WGS sequence"/>
</dbReference>
<dbReference type="RefSeq" id="WP_345007895.1">
    <property type="nucleotide sequence ID" value="NZ_BAABCY010000104.1"/>
</dbReference>
<organism evidence="2 3">
    <name type="scientific">Snuella lapsa</name>
    <dbReference type="NCBI Taxonomy" id="870481"/>
    <lineage>
        <taxon>Bacteria</taxon>
        <taxon>Pseudomonadati</taxon>
        <taxon>Bacteroidota</taxon>
        <taxon>Flavobacteriia</taxon>
        <taxon>Flavobacteriales</taxon>
        <taxon>Flavobacteriaceae</taxon>
        <taxon>Snuella</taxon>
    </lineage>
</organism>
<dbReference type="InterPro" id="IPR027843">
    <property type="entry name" value="DUF4440"/>
</dbReference>
<dbReference type="InterPro" id="IPR032710">
    <property type="entry name" value="NTF2-like_dom_sf"/>
</dbReference>
<protein>
    <recommendedName>
        <fullName evidence="1">DUF4440 domain-containing protein</fullName>
    </recommendedName>
</protein>
<comment type="caution">
    <text evidence="2">The sequence shown here is derived from an EMBL/GenBank/DDBJ whole genome shotgun (WGS) entry which is preliminary data.</text>
</comment>
<dbReference type="Gene3D" id="3.10.450.50">
    <property type="match status" value="1"/>
</dbReference>
<dbReference type="PROSITE" id="PS51257">
    <property type="entry name" value="PROKAR_LIPOPROTEIN"/>
    <property type="match status" value="1"/>
</dbReference>
<feature type="domain" description="DUF4440" evidence="1">
    <location>
        <begin position="44"/>
        <end position="142"/>
    </location>
</feature>
<evidence type="ECO:0000313" key="2">
    <source>
        <dbReference type="EMBL" id="GAA3584919.1"/>
    </source>
</evidence>
<proteinExistence type="predicted"/>
<gene>
    <name evidence="2" type="ORF">GCM10022395_36100</name>
</gene>
<sequence>MRKTIQTLLITLFITLTTGCKTKNKANPILVTEDDKKALRYLKEHEWPKAYAEQDTLLLDRILGDDFKMIDNLGNWYSKKDELAWLKKNAIQNDSFNYEIKRFEILDNGTAIICGTGHILKDSIKSIYQSSNVLVKREGKWKAVLSHVSGFKNIEEK</sequence>
<dbReference type="EMBL" id="BAABCY010000104">
    <property type="protein sequence ID" value="GAA3584919.1"/>
    <property type="molecule type" value="Genomic_DNA"/>
</dbReference>